<dbReference type="AlphaFoldDB" id="A0AAX0YX13"/>
<organism evidence="1 2">
    <name type="scientific">Photobacterium kishitanii</name>
    <dbReference type="NCBI Taxonomy" id="318456"/>
    <lineage>
        <taxon>Bacteria</taxon>
        <taxon>Pseudomonadati</taxon>
        <taxon>Pseudomonadota</taxon>
        <taxon>Gammaproteobacteria</taxon>
        <taxon>Vibrionales</taxon>
        <taxon>Vibrionaceae</taxon>
        <taxon>Photobacterium</taxon>
    </lineage>
</organism>
<name>A0AAX0YX13_9GAMM</name>
<sequence>MKCLCCPQPLRTSLSAQKNGTYYKSCPECSDFDSEHVFYPLEAFGNRDVLGTEIQSWCISCRIRAESERKIALDLMRDPNYTRVYVFEKLKCRQLLNN</sequence>
<gene>
    <name evidence="1" type="ORF">C0W53_08030</name>
</gene>
<evidence type="ECO:0000313" key="1">
    <source>
        <dbReference type="EMBL" id="PSX45176.1"/>
    </source>
</evidence>
<dbReference type="Proteomes" id="UP000240728">
    <property type="component" value="Unassembled WGS sequence"/>
</dbReference>
<reference evidence="1 2" key="1">
    <citation type="submission" date="2018-01" db="EMBL/GenBank/DDBJ databases">
        <title>Whole genome sequencing of Histamine producing bacteria.</title>
        <authorList>
            <person name="Butler K."/>
        </authorList>
    </citation>
    <scope>NUCLEOTIDE SEQUENCE [LARGE SCALE GENOMIC DNA]</scope>
    <source>
        <strain evidence="1 2">A1-4</strain>
    </source>
</reference>
<protein>
    <submittedName>
        <fullName evidence="1">Uncharacterized protein</fullName>
    </submittedName>
</protein>
<dbReference type="EMBL" id="PYOZ01000004">
    <property type="protein sequence ID" value="PSX45176.1"/>
    <property type="molecule type" value="Genomic_DNA"/>
</dbReference>
<comment type="caution">
    <text evidence="1">The sequence shown here is derived from an EMBL/GenBank/DDBJ whole genome shotgun (WGS) entry which is preliminary data.</text>
</comment>
<proteinExistence type="predicted"/>
<keyword evidence="2" id="KW-1185">Reference proteome</keyword>
<evidence type="ECO:0000313" key="2">
    <source>
        <dbReference type="Proteomes" id="UP000240728"/>
    </source>
</evidence>
<accession>A0AAX0YX13</accession>